<evidence type="ECO:0000313" key="3">
    <source>
        <dbReference type="Proteomes" id="UP000076131"/>
    </source>
</evidence>
<evidence type="ECO:0000256" key="1">
    <source>
        <dbReference type="SAM" id="Phobius"/>
    </source>
</evidence>
<accession>A0A154QMV7</accession>
<proteinExistence type="predicted"/>
<keyword evidence="1" id="KW-1133">Transmembrane helix</keyword>
<keyword evidence="1" id="KW-0472">Membrane</keyword>
<feature type="transmembrane region" description="Helical" evidence="1">
    <location>
        <begin position="127"/>
        <end position="150"/>
    </location>
</feature>
<feature type="transmembrane region" description="Helical" evidence="1">
    <location>
        <begin position="162"/>
        <end position="187"/>
    </location>
</feature>
<gene>
    <name evidence="2" type="ORF">RHOFW104T7_05040</name>
</gene>
<evidence type="ECO:0000313" key="2">
    <source>
        <dbReference type="EMBL" id="KZC25158.1"/>
    </source>
</evidence>
<sequence length="212" mass="22131">MEVLADLITDSGKGRIALDSGVKAIILKRREKGDLQSIPDVLEAEIRAFGGNSLVNLGRPEGRGYKELVIDVEKKLGGKPAQDDDIFALEDIVITRAIDKYAPEGAKALAVGGVALSDLLGQIIQGLMIASGTVAGVVAAAGTMGLVDVIGSRAATMNFPPLALGATGLAVFQAVGPAFRITIPAVLQVAKIRRTRFDADFSTYTEGLRACL</sequence>
<keyword evidence="1" id="KW-0812">Transmembrane</keyword>
<comment type="caution">
    <text evidence="2">The sequence shown here is derived from an EMBL/GenBank/DDBJ whole genome shotgun (WGS) entry which is preliminary data.</text>
</comment>
<dbReference type="EMBL" id="LVJS01000009">
    <property type="protein sequence ID" value="KZC25158.1"/>
    <property type="molecule type" value="Genomic_DNA"/>
</dbReference>
<dbReference type="STRING" id="416169.RHOFW104T7_05040"/>
<dbReference type="eggNOG" id="COG4735">
    <property type="taxonomic scope" value="Bacteria"/>
</dbReference>
<keyword evidence="3" id="KW-1185">Reference proteome</keyword>
<organism evidence="2 3">
    <name type="scientific">Rhodanobacter thiooxydans</name>
    <dbReference type="NCBI Taxonomy" id="416169"/>
    <lineage>
        <taxon>Bacteria</taxon>
        <taxon>Pseudomonadati</taxon>
        <taxon>Pseudomonadota</taxon>
        <taxon>Gammaproteobacteria</taxon>
        <taxon>Lysobacterales</taxon>
        <taxon>Rhodanobacteraceae</taxon>
        <taxon>Rhodanobacter</taxon>
    </lineage>
</organism>
<protein>
    <submittedName>
        <fullName evidence="2">Uncharacterized protein</fullName>
    </submittedName>
</protein>
<dbReference type="AlphaFoldDB" id="A0A154QMV7"/>
<reference evidence="2 3" key="1">
    <citation type="journal article" date="2016" name="MBio">
        <title>Lateral Gene Transfer in a Heavy Metal-Contaminated-Groundwater Microbial Community.</title>
        <authorList>
            <person name="Hemme C.L."/>
            <person name="Green S.J."/>
            <person name="Rishishwar L."/>
            <person name="Prakash O."/>
            <person name="Pettenato A."/>
            <person name="Chakraborty R."/>
            <person name="Deutschbauer A.M."/>
            <person name="Van Nostrand J.D."/>
            <person name="Wu L."/>
            <person name="He Z."/>
            <person name="Jordan I.K."/>
            <person name="Hazen T.C."/>
            <person name="Arkin A.P."/>
            <person name="Kostka J.E."/>
            <person name="Zhou J."/>
        </authorList>
    </citation>
    <scope>NUCLEOTIDE SEQUENCE [LARGE SCALE GENOMIC DNA]</scope>
    <source>
        <strain evidence="2 3">FW104-T7</strain>
    </source>
</reference>
<dbReference type="Proteomes" id="UP000076131">
    <property type="component" value="Unassembled WGS sequence"/>
</dbReference>
<name>A0A154QMV7_9GAMM</name>